<keyword evidence="2" id="KW-1185">Reference proteome</keyword>
<dbReference type="Proteomes" id="UP000054776">
    <property type="component" value="Unassembled WGS sequence"/>
</dbReference>
<dbReference type="OrthoDB" id="5935188at2759"/>
<comment type="caution">
    <text evidence="1">The sequence shown here is derived from an EMBL/GenBank/DDBJ whole genome shotgun (WGS) entry which is preliminary data.</text>
</comment>
<accession>A0A0V1AI27</accession>
<gene>
    <name evidence="1" type="ORF">T01_2597</name>
</gene>
<protein>
    <submittedName>
        <fullName evidence="1">Uncharacterized protein</fullName>
    </submittedName>
</protein>
<name>A0A0V1AI27_TRISP</name>
<dbReference type="EMBL" id="JYDH01001717">
    <property type="protein sequence ID" value="KRY24459.1"/>
    <property type="molecule type" value="Genomic_DNA"/>
</dbReference>
<dbReference type="InParanoid" id="A0A0V1AI27"/>
<sequence length="95" mass="10946">MTSESNCWLTFLLNRIFTLPWINKSEAFRKQKESDEQHQRSTKALEAASNSLCSGHRILTANGKIQQWSTDAQAETKTECIRNFVTQAGFLYEFL</sequence>
<evidence type="ECO:0000313" key="2">
    <source>
        <dbReference type="Proteomes" id="UP000054776"/>
    </source>
</evidence>
<evidence type="ECO:0000313" key="1">
    <source>
        <dbReference type="EMBL" id="KRY24459.1"/>
    </source>
</evidence>
<organism evidence="1 2">
    <name type="scientific">Trichinella spiralis</name>
    <name type="common">Trichina worm</name>
    <dbReference type="NCBI Taxonomy" id="6334"/>
    <lineage>
        <taxon>Eukaryota</taxon>
        <taxon>Metazoa</taxon>
        <taxon>Ecdysozoa</taxon>
        <taxon>Nematoda</taxon>
        <taxon>Enoplea</taxon>
        <taxon>Dorylaimia</taxon>
        <taxon>Trichinellida</taxon>
        <taxon>Trichinellidae</taxon>
        <taxon>Trichinella</taxon>
    </lineage>
</organism>
<feature type="non-terminal residue" evidence="1">
    <location>
        <position position="95"/>
    </location>
</feature>
<proteinExistence type="predicted"/>
<reference evidence="1 2" key="1">
    <citation type="submission" date="2015-01" db="EMBL/GenBank/DDBJ databases">
        <title>Evolution of Trichinella species and genotypes.</title>
        <authorList>
            <person name="Korhonen P.K."/>
            <person name="Edoardo P."/>
            <person name="Giuseppe L.R."/>
            <person name="Gasser R.B."/>
        </authorList>
    </citation>
    <scope>NUCLEOTIDE SEQUENCE [LARGE SCALE GENOMIC DNA]</scope>
    <source>
        <strain evidence="1">ISS3</strain>
    </source>
</reference>
<dbReference type="AlphaFoldDB" id="A0A0V1AI27"/>